<keyword evidence="13" id="KW-1185">Reference proteome</keyword>
<dbReference type="GO" id="GO:0005634">
    <property type="term" value="C:nucleus"/>
    <property type="evidence" value="ECO:0007669"/>
    <property type="project" value="UniProtKB-SubCell"/>
</dbReference>
<keyword evidence="5" id="KW-0862">Zinc</keyword>
<evidence type="ECO:0000259" key="11">
    <source>
        <dbReference type="PROSITE" id="PS50097"/>
    </source>
</evidence>
<keyword evidence="6" id="KW-0805">Transcription regulation</keyword>
<dbReference type="STRING" id="451379.A0A0N5A8A7"/>
<keyword evidence="9" id="KW-0539">Nucleus</keyword>
<accession>A0A0N5A8A7</accession>
<evidence type="ECO:0000256" key="9">
    <source>
        <dbReference type="ARBA" id="ARBA00023242"/>
    </source>
</evidence>
<dbReference type="Pfam" id="PF00651">
    <property type="entry name" value="BTB"/>
    <property type="match status" value="2"/>
</dbReference>
<evidence type="ECO:0000259" key="12">
    <source>
        <dbReference type="PROSITE" id="PS50157"/>
    </source>
</evidence>
<evidence type="ECO:0000256" key="1">
    <source>
        <dbReference type="ARBA" id="ARBA00004123"/>
    </source>
</evidence>
<dbReference type="SUPFAM" id="SSF54695">
    <property type="entry name" value="POZ domain"/>
    <property type="match status" value="2"/>
</dbReference>
<dbReference type="Gene3D" id="3.30.160.60">
    <property type="entry name" value="Classic Zinc Finger"/>
    <property type="match status" value="3"/>
</dbReference>
<dbReference type="Proteomes" id="UP000046393">
    <property type="component" value="Unplaced"/>
</dbReference>
<sequence>MSEEYMTSSDLCRSKNSNSSSYFASLLRHHTDTLFAYMQQLKASSCFADVVVKCDGEFIASAHRLMLSAYSSHFETALAAIQPSKNITLEVDPKITVVIGVEKEELLEIIDFMYSGRIRGNFRIESSRALGCTSLTLLLENHRFNLQPNVVIEDRLHSQRLLQSFFRYRSENKFIDCTVNCQGIPVLKCHRVLLAAYSSNFESILMTTERCSSVTVDVDMQVTGVSSVDLRSLVDFMYTGFIRTPVRRYRLLRNAALTLGVGRLVEAIDGELALNADQLSSTSCLPQEGFDADEGSGRTFSAVDDYPDIYEEYVSGPRRGRKGGTYGRKQDAITIKGCSVGNIEKYGNVVGQNNDGVAFLEATDIDSFPAVTISFTPVVKRRKVVDSFGYGLPEIVRPHDVTVPLLVGDQRVMMEKPFKCPYCDHRTKEKSAVEKHIRCIHTLEAPYKCHICTQAFKVQSNLVRHIRAHTGEKPYACKKCGTAYADKKNMDAHVFREHLKMKPLECPEQNCAAKFWRHDRFAYHCRKTHGFDPIVTETTS</sequence>
<dbReference type="WBParaSite" id="SMUV_0000029701-mRNA-1">
    <property type="protein sequence ID" value="SMUV_0000029701-mRNA-1"/>
    <property type="gene ID" value="SMUV_0000029701"/>
</dbReference>
<keyword evidence="2" id="KW-0479">Metal-binding</keyword>
<dbReference type="InterPro" id="IPR000210">
    <property type="entry name" value="BTB/POZ_dom"/>
</dbReference>
<feature type="domain" description="C2H2-type" evidence="12">
    <location>
        <begin position="418"/>
        <end position="446"/>
    </location>
</feature>
<feature type="domain" description="C2H2-type" evidence="12">
    <location>
        <begin position="447"/>
        <end position="474"/>
    </location>
</feature>
<dbReference type="FunFam" id="3.30.160.60:FF:000325">
    <property type="entry name" value="ZFP90 zinc finger protein"/>
    <property type="match status" value="1"/>
</dbReference>
<evidence type="ECO:0000256" key="7">
    <source>
        <dbReference type="ARBA" id="ARBA00023125"/>
    </source>
</evidence>
<dbReference type="AlphaFoldDB" id="A0A0N5A8A7"/>
<proteinExistence type="predicted"/>
<evidence type="ECO:0000313" key="13">
    <source>
        <dbReference type="Proteomes" id="UP000046393"/>
    </source>
</evidence>
<dbReference type="GO" id="GO:0008270">
    <property type="term" value="F:zinc ion binding"/>
    <property type="evidence" value="ECO:0007669"/>
    <property type="project" value="UniProtKB-KW"/>
</dbReference>
<dbReference type="InterPro" id="IPR013087">
    <property type="entry name" value="Znf_C2H2_type"/>
</dbReference>
<keyword evidence="3" id="KW-0677">Repeat</keyword>
<dbReference type="PANTHER" id="PTHR46105:SF28">
    <property type="entry name" value="ZINC FINGER PROTEIN 37-LIKE"/>
    <property type="match status" value="1"/>
</dbReference>
<dbReference type="SMART" id="SM00355">
    <property type="entry name" value="ZnF_C2H2"/>
    <property type="match status" value="4"/>
</dbReference>
<dbReference type="InterPro" id="IPR011333">
    <property type="entry name" value="SKP1/BTB/POZ_sf"/>
</dbReference>
<dbReference type="CDD" id="cd18186">
    <property type="entry name" value="BTB_POZ_ZBTB_KLHL-like"/>
    <property type="match status" value="1"/>
</dbReference>
<dbReference type="GO" id="GO:0000978">
    <property type="term" value="F:RNA polymerase II cis-regulatory region sequence-specific DNA binding"/>
    <property type="evidence" value="ECO:0007669"/>
    <property type="project" value="TreeGrafter"/>
</dbReference>
<dbReference type="PROSITE" id="PS50097">
    <property type="entry name" value="BTB"/>
    <property type="match status" value="2"/>
</dbReference>
<dbReference type="InterPro" id="IPR036236">
    <property type="entry name" value="Znf_C2H2_sf"/>
</dbReference>
<keyword evidence="8" id="KW-0804">Transcription</keyword>
<dbReference type="PROSITE" id="PS50157">
    <property type="entry name" value="ZINC_FINGER_C2H2_2"/>
    <property type="match status" value="3"/>
</dbReference>
<reference evidence="14" key="1">
    <citation type="submission" date="2017-02" db="UniProtKB">
        <authorList>
            <consortium name="WormBaseParasite"/>
        </authorList>
    </citation>
    <scope>IDENTIFICATION</scope>
</reference>
<feature type="domain" description="BTB" evidence="11">
    <location>
        <begin position="48"/>
        <end position="118"/>
    </location>
</feature>
<evidence type="ECO:0000256" key="3">
    <source>
        <dbReference type="ARBA" id="ARBA00022737"/>
    </source>
</evidence>
<dbReference type="PANTHER" id="PTHR46105">
    <property type="entry name" value="AGAP004733-PA"/>
    <property type="match status" value="1"/>
</dbReference>
<evidence type="ECO:0000256" key="6">
    <source>
        <dbReference type="ARBA" id="ARBA00023015"/>
    </source>
</evidence>
<evidence type="ECO:0000256" key="5">
    <source>
        <dbReference type="ARBA" id="ARBA00022833"/>
    </source>
</evidence>
<evidence type="ECO:0000256" key="10">
    <source>
        <dbReference type="PROSITE-ProRule" id="PRU00042"/>
    </source>
</evidence>
<name>A0A0N5A8A7_9BILA</name>
<dbReference type="GO" id="GO:0000981">
    <property type="term" value="F:DNA-binding transcription factor activity, RNA polymerase II-specific"/>
    <property type="evidence" value="ECO:0007669"/>
    <property type="project" value="TreeGrafter"/>
</dbReference>
<dbReference type="Pfam" id="PF00096">
    <property type="entry name" value="zf-C2H2"/>
    <property type="match status" value="1"/>
</dbReference>
<evidence type="ECO:0000313" key="14">
    <source>
        <dbReference type="WBParaSite" id="SMUV_0000029701-mRNA-1"/>
    </source>
</evidence>
<dbReference type="PROSITE" id="PS00028">
    <property type="entry name" value="ZINC_FINGER_C2H2_1"/>
    <property type="match status" value="3"/>
</dbReference>
<protein>
    <submittedName>
        <fullName evidence="14">BTB domain-containing protein</fullName>
    </submittedName>
</protein>
<dbReference type="Gene3D" id="3.30.710.10">
    <property type="entry name" value="Potassium Channel Kv1.1, Chain A"/>
    <property type="match status" value="2"/>
</dbReference>
<feature type="domain" description="C2H2-type" evidence="12">
    <location>
        <begin position="475"/>
        <end position="503"/>
    </location>
</feature>
<evidence type="ECO:0000256" key="2">
    <source>
        <dbReference type="ARBA" id="ARBA00022723"/>
    </source>
</evidence>
<dbReference type="InterPro" id="IPR050457">
    <property type="entry name" value="ZnFinger_BTB_dom_contain"/>
</dbReference>
<organism evidence="13 14">
    <name type="scientific">Syphacia muris</name>
    <dbReference type="NCBI Taxonomy" id="451379"/>
    <lineage>
        <taxon>Eukaryota</taxon>
        <taxon>Metazoa</taxon>
        <taxon>Ecdysozoa</taxon>
        <taxon>Nematoda</taxon>
        <taxon>Chromadorea</taxon>
        <taxon>Rhabditida</taxon>
        <taxon>Spirurina</taxon>
        <taxon>Oxyuridomorpha</taxon>
        <taxon>Oxyuroidea</taxon>
        <taxon>Oxyuridae</taxon>
        <taxon>Syphacia</taxon>
    </lineage>
</organism>
<evidence type="ECO:0000256" key="8">
    <source>
        <dbReference type="ARBA" id="ARBA00023163"/>
    </source>
</evidence>
<feature type="domain" description="BTB" evidence="11">
    <location>
        <begin position="175"/>
        <end position="246"/>
    </location>
</feature>
<comment type="subcellular location">
    <subcellularLocation>
        <location evidence="1">Nucleus</location>
    </subcellularLocation>
</comment>
<keyword evidence="4 10" id="KW-0863">Zinc-finger</keyword>
<evidence type="ECO:0000256" key="4">
    <source>
        <dbReference type="ARBA" id="ARBA00022771"/>
    </source>
</evidence>
<dbReference type="SMART" id="SM00225">
    <property type="entry name" value="BTB"/>
    <property type="match status" value="2"/>
</dbReference>
<dbReference type="SUPFAM" id="SSF57667">
    <property type="entry name" value="beta-beta-alpha zinc fingers"/>
    <property type="match status" value="2"/>
</dbReference>
<keyword evidence="7" id="KW-0238">DNA-binding</keyword>